<dbReference type="Pfam" id="PF03009">
    <property type="entry name" value="GDPD"/>
    <property type="match status" value="1"/>
</dbReference>
<evidence type="ECO:0000313" key="2">
    <source>
        <dbReference type="EMBL" id="TCT40374.1"/>
    </source>
</evidence>
<dbReference type="AlphaFoldDB" id="A0A4R3P1V0"/>
<name>A0A4R3P1V0_9HYPH</name>
<dbReference type="OrthoDB" id="384721at2"/>
<protein>
    <submittedName>
        <fullName evidence="2">Glycerophosphoryl diester phosphodiesterase</fullName>
    </submittedName>
</protein>
<feature type="domain" description="GP-PDE" evidence="1">
    <location>
        <begin position="9"/>
        <end position="237"/>
    </location>
</feature>
<sequence length="237" mass="26461">MPAPAWLTATPIAHRGFHDQNKMVWENTIPAFERAIEAGFAIECDVRLSKDGVPFVFHDDDLKRLCGRDGEIETLSAEEIDTITVGDSGAVIPRFSDVLKTCKGIVPLVVELKRGAEQDSRFVPTVAAAVRGYEGPLALMSFDAEIMRDLTREKLPFPLGLTALGDHEEDFTRHRDALAAGLDFISYYYEHLDNDFIAGLRKDGIAIITWTVRDPDARAISDRYGDQMTFEGFDPRQ</sequence>
<accession>A0A4R3P1V0</accession>
<dbReference type="Gene3D" id="3.20.20.190">
    <property type="entry name" value="Phosphatidylinositol (PI) phosphodiesterase"/>
    <property type="match status" value="1"/>
</dbReference>
<dbReference type="InterPro" id="IPR030395">
    <property type="entry name" value="GP_PDE_dom"/>
</dbReference>
<organism evidence="2 3">
    <name type="scientific">Martelella mediterranea</name>
    <dbReference type="NCBI Taxonomy" id="293089"/>
    <lineage>
        <taxon>Bacteria</taxon>
        <taxon>Pseudomonadati</taxon>
        <taxon>Pseudomonadota</taxon>
        <taxon>Alphaproteobacteria</taxon>
        <taxon>Hyphomicrobiales</taxon>
        <taxon>Aurantimonadaceae</taxon>
        <taxon>Martelella</taxon>
    </lineage>
</organism>
<gene>
    <name evidence="2" type="ORF">EDC90_100996</name>
</gene>
<dbReference type="GO" id="GO:0006629">
    <property type="term" value="P:lipid metabolic process"/>
    <property type="evidence" value="ECO:0007669"/>
    <property type="project" value="InterPro"/>
</dbReference>
<comment type="caution">
    <text evidence="2">The sequence shown here is derived from an EMBL/GenBank/DDBJ whole genome shotgun (WGS) entry which is preliminary data.</text>
</comment>
<evidence type="ECO:0000259" key="1">
    <source>
        <dbReference type="PROSITE" id="PS51704"/>
    </source>
</evidence>
<dbReference type="InterPro" id="IPR017946">
    <property type="entry name" value="PLC-like_Pdiesterase_TIM-brl"/>
</dbReference>
<dbReference type="PANTHER" id="PTHR46211:SF1">
    <property type="entry name" value="GLYCEROPHOSPHODIESTER PHOSPHODIESTERASE, CYTOPLASMIC"/>
    <property type="match status" value="1"/>
</dbReference>
<dbReference type="PANTHER" id="PTHR46211">
    <property type="entry name" value="GLYCEROPHOSPHORYL DIESTER PHOSPHODIESTERASE"/>
    <property type="match status" value="1"/>
</dbReference>
<dbReference type="SUPFAM" id="SSF51695">
    <property type="entry name" value="PLC-like phosphodiesterases"/>
    <property type="match status" value="1"/>
</dbReference>
<evidence type="ECO:0000313" key="3">
    <source>
        <dbReference type="Proteomes" id="UP000295097"/>
    </source>
</evidence>
<dbReference type="RefSeq" id="WP_132310443.1">
    <property type="nucleotide sequence ID" value="NZ_SMAR01000009.1"/>
</dbReference>
<dbReference type="PROSITE" id="PS51704">
    <property type="entry name" value="GP_PDE"/>
    <property type="match status" value="1"/>
</dbReference>
<dbReference type="Proteomes" id="UP000295097">
    <property type="component" value="Unassembled WGS sequence"/>
</dbReference>
<reference evidence="2 3" key="1">
    <citation type="submission" date="2019-03" db="EMBL/GenBank/DDBJ databases">
        <title>Freshwater and sediment microbial communities from various areas in North America, analyzing microbe dynamics in response to fracking.</title>
        <authorList>
            <person name="Lamendella R."/>
        </authorList>
    </citation>
    <scope>NUCLEOTIDE SEQUENCE [LARGE SCALE GENOMIC DNA]</scope>
    <source>
        <strain evidence="2 3">175.2</strain>
    </source>
</reference>
<keyword evidence="3" id="KW-1185">Reference proteome</keyword>
<dbReference type="EMBL" id="SMAR01000009">
    <property type="protein sequence ID" value="TCT40374.1"/>
    <property type="molecule type" value="Genomic_DNA"/>
</dbReference>
<proteinExistence type="predicted"/>
<dbReference type="GO" id="GO:0008081">
    <property type="term" value="F:phosphoric diester hydrolase activity"/>
    <property type="evidence" value="ECO:0007669"/>
    <property type="project" value="InterPro"/>
</dbReference>